<dbReference type="HOGENOM" id="CLU_1212855_0_0_10"/>
<dbReference type="PROSITE" id="PS51257">
    <property type="entry name" value="PROKAR_LIPOPROTEIN"/>
    <property type="match status" value="1"/>
</dbReference>
<dbReference type="Pfam" id="PF14900">
    <property type="entry name" value="DUF4493"/>
    <property type="match status" value="1"/>
</dbReference>
<gene>
    <name evidence="1" type="ordered locus">Bacsa_1779</name>
</gene>
<proteinExistence type="predicted"/>
<dbReference type="RefSeq" id="WP_013617769.1">
    <property type="nucleotide sequence ID" value="NC_015164.1"/>
</dbReference>
<evidence type="ECO:0008006" key="3">
    <source>
        <dbReference type="Google" id="ProtNLM"/>
    </source>
</evidence>
<name>F0R1B0_PHOSB</name>
<evidence type="ECO:0000313" key="1">
    <source>
        <dbReference type="EMBL" id="ADY36338.1"/>
    </source>
</evidence>
<dbReference type="eggNOG" id="ENOG503422M">
    <property type="taxonomic scope" value="Bacteria"/>
</dbReference>
<reference evidence="1 2" key="1">
    <citation type="journal article" date="2011" name="Stand. Genomic Sci.">
        <title>Complete genome sequence of Bacteroides salanitronis type strain (BL78).</title>
        <authorList>
            <person name="Gronow S."/>
            <person name="Held B."/>
            <person name="Lucas S."/>
            <person name="Lapidus A."/>
            <person name="Del Rio T.G."/>
            <person name="Nolan M."/>
            <person name="Tice H."/>
            <person name="Deshpande S."/>
            <person name="Cheng J.F."/>
            <person name="Pitluck S."/>
            <person name="Liolios K."/>
            <person name="Pagani I."/>
            <person name="Ivanova N."/>
            <person name="Mavromatis K."/>
            <person name="Pati A."/>
            <person name="Tapia R."/>
            <person name="Han C."/>
            <person name="Goodwin L."/>
            <person name="Chen A."/>
            <person name="Palaniappan K."/>
            <person name="Land M."/>
            <person name="Hauser L."/>
            <person name="Chang Y.J."/>
            <person name="Jeffries C.D."/>
            <person name="Brambilla E.M."/>
            <person name="Rohde M."/>
            <person name="Goker M."/>
            <person name="Detter J.C."/>
            <person name="Woyke T."/>
            <person name="Bristow J."/>
            <person name="Markowitz V."/>
            <person name="Hugenholtz P."/>
            <person name="Kyrpides N.C."/>
            <person name="Klenk H.P."/>
            <person name="Eisen J.A."/>
        </authorList>
    </citation>
    <scope>NUCLEOTIDE SEQUENCE [LARGE SCALE GENOMIC DNA]</scope>
    <source>
        <strain evidence="1 2">DSM 18170</strain>
    </source>
</reference>
<dbReference type="KEGG" id="bsa:Bacsa_1779"/>
<dbReference type="STRING" id="667015.Bacsa_1779"/>
<dbReference type="InterPro" id="IPR027840">
    <property type="entry name" value="DUF4493"/>
</dbReference>
<organism evidence="1 2">
    <name type="scientific">Phocaeicola salanitronis (strain DSM 18170 / JCM 13657 / CCUG 60908 / BL78)</name>
    <name type="common">Bacteroides salanitronis</name>
    <dbReference type="NCBI Taxonomy" id="667015"/>
    <lineage>
        <taxon>Bacteria</taxon>
        <taxon>Pseudomonadati</taxon>
        <taxon>Bacteroidota</taxon>
        <taxon>Bacteroidia</taxon>
        <taxon>Bacteroidales</taxon>
        <taxon>Bacteroidaceae</taxon>
        <taxon>Phocaeicola</taxon>
    </lineage>
</organism>
<evidence type="ECO:0000313" key="2">
    <source>
        <dbReference type="Proteomes" id="UP000007486"/>
    </source>
</evidence>
<dbReference type="EMBL" id="CP002530">
    <property type="protein sequence ID" value="ADY36338.1"/>
    <property type="molecule type" value="Genomic_DNA"/>
</dbReference>
<dbReference type="AlphaFoldDB" id="F0R1B0"/>
<protein>
    <recommendedName>
        <fullName evidence="3">DUF4493 domain-containing protein</fullName>
    </recommendedName>
</protein>
<sequence>MKQNLLYLLLGIFLLASCQQEEVTENQSGYGYLSLKSVVATVENVNQSASRALPSVDKAALYVEICEGDKKVLSYEPGEVPEQIPLPIGTYTAKAYNAAYQTYESWAEDAQGEPVFYGEETFTITADTHTEVTLEVSLYNFGITFQLGDNFGTYFKTEQTELTLMCNGRNVTLDAGQQSSTYVYFYLEENSKLNYTLVSRNDDDETVTLSGTPEVANGKCYTLIFEFNPETQSLSVAD</sequence>
<dbReference type="OrthoDB" id="1004098at2"/>
<accession>F0R1B0</accession>
<keyword evidence="2" id="KW-1185">Reference proteome</keyword>
<dbReference type="Proteomes" id="UP000007486">
    <property type="component" value="Chromosome"/>
</dbReference>